<protein>
    <submittedName>
        <fullName evidence="1">HAD family phosphatase</fullName>
    </submittedName>
</protein>
<dbReference type="InterPro" id="IPR036412">
    <property type="entry name" value="HAD-like_sf"/>
</dbReference>
<dbReference type="InterPro" id="IPR000150">
    <property type="entry name" value="Cof"/>
</dbReference>
<dbReference type="PANTHER" id="PTHR10000:SF8">
    <property type="entry name" value="HAD SUPERFAMILY HYDROLASE-LIKE, TYPE 3"/>
    <property type="match status" value="1"/>
</dbReference>
<organism evidence="1 2">
    <name type="scientific">Paenibacillus thalictri</name>
    <dbReference type="NCBI Taxonomy" id="2527873"/>
    <lineage>
        <taxon>Bacteria</taxon>
        <taxon>Bacillati</taxon>
        <taxon>Bacillota</taxon>
        <taxon>Bacilli</taxon>
        <taxon>Bacillales</taxon>
        <taxon>Paenibacillaceae</taxon>
        <taxon>Paenibacillus</taxon>
    </lineage>
</organism>
<dbReference type="Gene3D" id="3.30.1240.10">
    <property type="match status" value="1"/>
</dbReference>
<dbReference type="GO" id="GO:0016791">
    <property type="term" value="F:phosphatase activity"/>
    <property type="evidence" value="ECO:0007669"/>
    <property type="project" value="TreeGrafter"/>
</dbReference>
<gene>
    <name evidence="1" type="ORF">EYB31_15305</name>
</gene>
<dbReference type="Proteomes" id="UP000293142">
    <property type="component" value="Unassembled WGS sequence"/>
</dbReference>
<dbReference type="SFLD" id="SFLDG01140">
    <property type="entry name" value="C2.B:_Phosphomannomutase_and_P"/>
    <property type="match status" value="1"/>
</dbReference>
<dbReference type="SFLD" id="SFLDS00003">
    <property type="entry name" value="Haloacid_Dehalogenase"/>
    <property type="match status" value="1"/>
</dbReference>
<dbReference type="NCBIfam" id="TIGR01484">
    <property type="entry name" value="HAD-SF-IIB"/>
    <property type="match status" value="1"/>
</dbReference>
<dbReference type="CDD" id="cd07516">
    <property type="entry name" value="HAD_Pase"/>
    <property type="match status" value="1"/>
</dbReference>
<dbReference type="GO" id="GO:0005829">
    <property type="term" value="C:cytosol"/>
    <property type="evidence" value="ECO:0007669"/>
    <property type="project" value="TreeGrafter"/>
</dbReference>
<dbReference type="RefSeq" id="WP_131014220.1">
    <property type="nucleotide sequence ID" value="NZ_SIRE01000010.1"/>
</dbReference>
<dbReference type="EMBL" id="SIRE01000010">
    <property type="protein sequence ID" value="TBL78236.1"/>
    <property type="molecule type" value="Genomic_DNA"/>
</dbReference>
<dbReference type="Pfam" id="PF08282">
    <property type="entry name" value="Hydrolase_3"/>
    <property type="match status" value="1"/>
</dbReference>
<sequence length="274" mass="30828">MGKLDGCLLITDMDGTMLNSGKTISEENKRAIHRFAQQGGRFTIATGRITSSAQKYVKELPINAPVILYNGAVIYDYAMERTVWEKTLPASVPNLLARLTGHFPGLGVEIYCDGKPYFVQENQITDLHRQIEGFYGKTVTDYHTLPQPWHKVLLAWEPALLDDVQKTVEAWVVEEDVTFVRSDGKYYEILPQDATKGHALDILLDHLDMKIEHCVAIGDQMNDLEMLTRAGVGVAVDNAVPELHRIANRRGKHHNEHAIADVVEWIESAWPKLS</sequence>
<evidence type="ECO:0000313" key="1">
    <source>
        <dbReference type="EMBL" id="TBL78236.1"/>
    </source>
</evidence>
<dbReference type="Gene3D" id="3.40.50.1000">
    <property type="entry name" value="HAD superfamily/HAD-like"/>
    <property type="match status" value="1"/>
</dbReference>
<accession>A0A4Q9DS65</accession>
<dbReference type="InterPro" id="IPR023214">
    <property type="entry name" value="HAD_sf"/>
</dbReference>
<comment type="caution">
    <text evidence="1">The sequence shown here is derived from an EMBL/GenBank/DDBJ whole genome shotgun (WGS) entry which is preliminary data.</text>
</comment>
<evidence type="ECO:0000313" key="2">
    <source>
        <dbReference type="Proteomes" id="UP000293142"/>
    </source>
</evidence>
<dbReference type="NCBIfam" id="TIGR00099">
    <property type="entry name" value="Cof-subfamily"/>
    <property type="match status" value="1"/>
</dbReference>
<dbReference type="GO" id="GO:0000287">
    <property type="term" value="F:magnesium ion binding"/>
    <property type="evidence" value="ECO:0007669"/>
    <property type="project" value="TreeGrafter"/>
</dbReference>
<dbReference type="AlphaFoldDB" id="A0A4Q9DS65"/>
<dbReference type="InterPro" id="IPR006379">
    <property type="entry name" value="HAD-SF_hydro_IIB"/>
</dbReference>
<reference evidence="1 2" key="1">
    <citation type="submission" date="2019-02" db="EMBL/GenBank/DDBJ databases">
        <title>Paenibacillus sp. nov., isolated from surface-sterilized tissue of Thalictrum simplex L.</title>
        <authorList>
            <person name="Tuo L."/>
        </authorList>
    </citation>
    <scope>NUCLEOTIDE SEQUENCE [LARGE SCALE GENOMIC DNA]</scope>
    <source>
        <strain evidence="1 2">N2SHLJ1</strain>
    </source>
</reference>
<dbReference type="PANTHER" id="PTHR10000">
    <property type="entry name" value="PHOSPHOSERINE PHOSPHATASE"/>
    <property type="match status" value="1"/>
</dbReference>
<proteinExistence type="predicted"/>
<dbReference type="SUPFAM" id="SSF56784">
    <property type="entry name" value="HAD-like"/>
    <property type="match status" value="1"/>
</dbReference>
<name>A0A4Q9DS65_9BACL</name>
<keyword evidence="2" id="KW-1185">Reference proteome</keyword>
<dbReference type="OrthoDB" id="9790031at2"/>